<dbReference type="Gene3D" id="3.40.50.150">
    <property type="entry name" value="Vaccinia Virus protein VP39"/>
    <property type="match status" value="1"/>
</dbReference>
<accession>A0ABY8F834</accession>
<dbReference type="GO" id="GO:0032259">
    <property type="term" value="P:methylation"/>
    <property type="evidence" value="ECO:0007669"/>
    <property type="project" value="UniProtKB-KW"/>
</dbReference>
<reference evidence="1 2" key="1">
    <citation type="submission" date="2023-03" db="EMBL/GenBank/DDBJ databases">
        <title>Roseibium porphyridii sp. nov. and Roseibium rhodosorbium sp. nov. isolated from marine algae, Porphyridium cruentum and Rhodosorus marinus, respectively.</title>
        <authorList>
            <person name="Lee M.W."/>
            <person name="Choi B.J."/>
            <person name="Lee J.K."/>
            <person name="Choi D.G."/>
            <person name="Baek J.H."/>
            <person name="Bayburt H."/>
            <person name="Kim J.M."/>
            <person name="Han D.M."/>
            <person name="Kim K.H."/>
            <person name="Jeon C.O."/>
        </authorList>
    </citation>
    <scope>NUCLEOTIDE SEQUENCE [LARGE SCALE GENOMIC DNA]</scope>
    <source>
        <strain evidence="1 2">KMA01</strain>
    </source>
</reference>
<name>A0ABY8F834_9HYPH</name>
<keyword evidence="1" id="KW-0808">Transferase</keyword>
<dbReference type="Pfam" id="PF13578">
    <property type="entry name" value="Methyltransf_24"/>
    <property type="match status" value="1"/>
</dbReference>
<dbReference type="EC" id="2.1.1.-" evidence="1"/>
<keyword evidence="1" id="KW-0489">Methyltransferase</keyword>
<organism evidence="1 2">
    <name type="scientific">Roseibium porphyridii</name>
    <dbReference type="NCBI Taxonomy" id="2866279"/>
    <lineage>
        <taxon>Bacteria</taxon>
        <taxon>Pseudomonadati</taxon>
        <taxon>Pseudomonadota</taxon>
        <taxon>Alphaproteobacteria</taxon>
        <taxon>Hyphomicrobiales</taxon>
        <taxon>Stappiaceae</taxon>
        <taxon>Roseibium</taxon>
    </lineage>
</organism>
<sequence>MTLSKAITPMPSAKQLYVGAVRAVHPLARATGLLSWLQSSAKKHRFAHWLRSLFAIHDIDGLIDLDVPWWTYRAIDETEAFLASRPKARVFEYGSGASTVWLAKRAGTVVSVEHDAGWHSLVQTRLAMANSATNLSHILIEPLKVQAKTDSRYLSVKPGHNGLSFEDYAKSILDQDEAFDLIVIDGRARGACLEHAVSRLKPDGLIVFDNSKRKRYRQSIAASGLVARHLAGLTPSLPYPDETTLLTFSPKRTAKT</sequence>
<dbReference type="EMBL" id="CP120863">
    <property type="protein sequence ID" value="WFE91501.1"/>
    <property type="molecule type" value="Genomic_DNA"/>
</dbReference>
<dbReference type="GO" id="GO:0008168">
    <property type="term" value="F:methyltransferase activity"/>
    <property type="evidence" value="ECO:0007669"/>
    <property type="project" value="UniProtKB-KW"/>
</dbReference>
<dbReference type="Proteomes" id="UP001209803">
    <property type="component" value="Chromosome"/>
</dbReference>
<dbReference type="InterPro" id="IPR029063">
    <property type="entry name" value="SAM-dependent_MTases_sf"/>
</dbReference>
<evidence type="ECO:0000313" key="1">
    <source>
        <dbReference type="EMBL" id="WFE91501.1"/>
    </source>
</evidence>
<proteinExistence type="predicted"/>
<protein>
    <submittedName>
        <fullName evidence="1">Class I SAM-dependent methyltransferase</fullName>
        <ecNumber evidence="1">2.1.1.-</ecNumber>
    </submittedName>
</protein>
<keyword evidence="2" id="KW-1185">Reference proteome</keyword>
<dbReference type="RefSeq" id="WP_265683970.1">
    <property type="nucleotide sequence ID" value="NZ_CP120863.1"/>
</dbReference>
<evidence type="ECO:0000313" key="2">
    <source>
        <dbReference type="Proteomes" id="UP001209803"/>
    </source>
</evidence>
<dbReference type="SUPFAM" id="SSF53335">
    <property type="entry name" value="S-adenosyl-L-methionine-dependent methyltransferases"/>
    <property type="match status" value="1"/>
</dbReference>
<gene>
    <name evidence="1" type="ORF">K1718_09115</name>
</gene>